<dbReference type="InterPro" id="IPR017972">
    <property type="entry name" value="Cyt_P450_CS"/>
</dbReference>
<reference evidence="9 10" key="1">
    <citation type="submission" date="2020-07" db="EMBL/GenBank/DDBJ databases">
        <title>Sequencing the genomes of 1000 actinobacteria strains.</title>
        <authorList>
            <person name="Klenk H.-P."/>
        </authorList>
    </citation>
    <scope>NUCLEOTIDE SEQUENCE [LARGE SCALE GENOMIC DNA]</scope>
    <source>
        <strain evidence="9 10">DSM 45772</strain>
    </source>
</reference>
<keyword evidence="5 7" id="KW-0408">Iron</keyword>
<evidence type="ECO:0000256" key="6">
    <source>
        <dbReference type="ARBA" id="ARBA00023033"/>
    </source>
</evidence>
<dbReference type="GO" id="GO:0020037">
    <property type="term" value="F:heme binding"/>
    <property type="evidence" value="ECO:0007669"/>
    <property type="project" value="InterPro"/>
</dbReference>
<evidence type="ECO:0000256" key="8">
    <source>
        <dbReference type="SAM" id="MobiDB-lite"/>
    </source>
</evidence>
<dbReference type="Proteomes" id="UP000535890">
    <property type="component" value="Unassembled WGS sequence"/>
</dbReference>
<comment type="similarity">
    <text evidence="1 7">Belongs to the cytochrome P450 family.</text>
</comment>
<keyword evidence="3 7" id="KW-0479">Metal-binding</keyword>
<dbReference type="RefSeq" id="WP_179795024.1">
    <property type="nucleotide sequence ID" value="NZ_BAABHP010000025.1"/>
</dbReference>
<evidence type="ECO:0000256" key="5">
    <source>
        <dbReference type="ARBA" id="ARBA00023004"/>
    </source>
</evidence>
<dbReference type="PANTHER" id="PTHR46696:SF6">
    <property type="entry name" value="P450, PUTATIVE (EUROFUNG)-RELATED"/>
    <property type="match status" value="1"/>
</dbReference>
<evidence type="ECO:0000256" key="2">
    <source>
        <dbReference type="ARBA" id="ARBA00022617"/>
    </source>
</evidence>
<evidence type="ECO:0000313" key="10">
    <source>
        <dbReference type="Proteomes" id="UP000535890"/>
    </source>
</evidence>
<dbReference type="GO" id="GO:0016705">
    <property type="term" value="F:oxidoreductase activity, acting on paired donors, with incorporation or reduction of molecular oxygen"/>
    <property type="evidence" value="ECO:0007669"/>
    <property type="project" value="InterPro"/>
</dbReference>
<evidence type="ECO:0000256" key="1">
    <source>
        <dbReference type="ARBA" id="ARBA00010617"/>
    </source>
</evidence>
<dbReference type="GO" id="GO:0004497">
    <property type="term" value="F:monooxygenase activity"/>
    <property type="evidence" value="ECO:0007669"/>
    <property type="project" value="UniProtKB-KW"/>
</dbReference>
<feature type="region of interest" description="Disordered" evidence="8">
    <location>
        <begin position="392"/>
        <end position="424"/>
    </location>
</feature>
<keyword evidence="6 7" id="KW-0503">Monooxygenase</keyword>
<dbReference type="Pfam" id="PF00067">
    <property type="entry name" value="p450"/>
    <property type="match status" value="1"/>
</dbReference>
<feature type="compositionally biased region" description="Basic and acidic residues" evidence="8">
    <location>
        <begin position="400"/>
        <end position="424"/>
    </location>
</feature>
<dbReference type="PROSITE" id="PS00086">
    <property type="entry name" value="CYTOCHROME_P450"/>
    <property type="match status" value="1"/>
</dbReference>
<keyword evidence="4 7" id="KW-0560">Oxidoreductase</keyword>
<organism evidence="9 10">
    <name type="scientific">Actinomycetospora corticicola</name>
    <dbReference type="NCBI Taxonomy" id="663602"/>
    <lineage>
        <taxon>Bacteria</taxon>
        <taxon>Bacillati</taxon>
        <taxon>Actinomycetota</taxon>
        <taxon>Actinomycetes</taxon>
        <taxon>Pseudonocardiales</taxon>
        <taxon>Pseudonocardiaceae</taxon>
        <taxon>Actinomycetospora</taxon>
    </lineage>
</organism>
<evidence type="ECO:0000256" key="4">
    <source>
        <dbReference type="ARBA" id="ARBA00023002"/>
    </source>
</evidence>
<evidence type="ECO:0000313" key="9">
    <source>
        <dbReference type="EMBL" id="NYD37469.1"/>
    </source>
</evidence>
<gene>
    <name evidence="9" type="ORF">BJ983_003571</name>
</gene>
<keyword evidence="2 7" id="KW-0349">Heme</keyword>
<dbReference type="PANTHER" id="PTHR46696">
    <property type="entry name" value="P450, PUTATIVE (EUROFUNG)-RELATED"/>
    <property type="match status" value="1"/>
</dbReference>
<name>A0A7Y9DXW5_9PSEU</name>
<dbReference type="EMBL" id="JACCBN010000001">
    <property type="protein sequence ID" value="NYD37469.1"/>
    <property type="molecule type" value="Genomic_DNA"/>
</dbReference>
<dbReference type="Gene3D" id="1.10.630.10">
    <property type="entry name" value="Cytochrome P450"/>
    <property type="match status" value="1"/>
</dbReference>
<dbReference type="InterPro" id="IPR036396">
    <property type="entry name" value="Cyt_P450_sf"/>
</dbReference>
<proteinExistence type="inferred from homology"/>
<dbReference type="GO" id="GO:0005506">
    <property type="term" value="F:iron ion binding"/>
    <property type="evidence" value="ECO:0007669"/>
    <property type="project" value="InterPro"/>
</dbReference>
<sequence length="424" mass="46197">MRTVPDDGVGIVDLDPYAPELTEPAVWDVYEAARDAGPVVHSPRRGGFWVVTGYDDVRAVLRDAATFSSASGHRIPTDGTQRAVPIDFDPPLHTAYRKLMTPALSPARVRRLTPFLEATVADLVSGFVRQGGGDFVRDVALPLPLAVLTELVGFAPATVERFRDVTERMWSGLDTDGEAVDFVAARQEVYDLMAHELDSHRAHPADDFVSSLLTAEVDGRALEEDERISMLATFAVAGHETTMNAAGTLVHLLVAHQEHQQHLRADPRRAQSYVEEMLRHRSPAQNFARRATCPVTLGGRSVEEGDAVLLSLAAANRDPGRFPEPERFDPGRDARGHLGFGWGIHQCPGGVLARTELTILLQTLCAHPPLHLAGEVTWSGLNGGNHLGPTSLPVRFGSSADHRNDGARSERRHDDIDTAREDTG</sequence>
<evidence type="ECO:0000256" key="7">
    <source>
        <dbReference type="RuleBase" id="RU000461"/>
    </source>
</evidence>
<dbReference type="AlphaFoldDB" id="A0A7Y9DXW5"/>
<comment type="caution">
    <text evidence="9">The sequence shown here is derived from an EMBL/GenBank/DDBJ whole genome shotgun (WGS) entry which is preliminary data.</text>
</comment>
<dbReference type="PRINTS" id="PR00359">
    <property type="entry name" value="BP450"/>
</dbReference>
<protein>
    <submittedName>
        <fullName evidence="9">Cytochrome P450</fullName>
    </submittedName>
</protein>
<evidence type="ECO:0000256" key="3">
    <source>
        <dbReference type="ARBA" id="ARBA00022723"/>
    </source>
</evidence>
<accession>A0A7Y9DXW5</accession>
<dbReference type="SUPFAM" id="SSF48264">
    <property type="entry name" value="Cytochrome P450"/>
    <property type="match status" value="1"/>
</dbReference>
<dbReference type="InterPro" id="IPR002397">
    <property type="entry name" value="Cyt_P450_B"/>
</dbReference>
<dbReference type="InterPro" id="IPR001128">
    <property type="entry name" value="Cyt_P450"/>
</dbReference>
<dbReference type="FunFam" id="1.10.630.10:FF:000018">
    <property type="entry name" value="Cytochrome P450 monooxygenase"/>
    <property type="match status" value="1"/>
</dbReference>
<keyword evidence="10" id="KW-1185">Reference proteome</keyword>